<keyword evidence="4 7" id="KW-0819">tRNA processing</keyword>
<feature type="active site" description="Proton donor" evidence="8">
    <location>
        <position position="104"/>
    </location>
</feature>
<evidence type="ECO:0000256" key="2">
    <source>
        <dbReference type="ARBA" id="ARBA00022630"/>
    </source>
</evidence>
<reference evidence="11" key="1">
    <citation type="journal article" date="2020" name="mSystems">
        <title>Genome- and Community-Level Interaction Insights into Carbon Utilization and Element Cycling Functions of Hydrothermarchaeota in Hydrothermal Sediment.</title>
        <authorList>
            <person name="Zhou Z."/>
            <person name="Liu Y."/>
            <person name="Xu W."/>
            <person name="Pan J."/>
            <person name="Luo Z.H."/>
            <person name="Li M."/>
        </authorList>
    </citation>
    <scope>NUCLEOTIDE SEQUENCE [LARGE SCALE GENOMIC DNA]</scope>
    <source>
        <strain evidence="11">HyVt-493</strain>
    </source>
</reference>
<evidence type="ECO:0000256" key="8">
    <source>
        <dbReference type="PIRSR" id="PIRSR006621-1"/>
    </source>
</evidence>
<feature type="binding site" evidence="9">
    <location>
        <position position="173"/>
    </location>
    <ligand>
        <name>FMN</name>
        <dbReference type="ChEBI" id="CHEBI:58210"/>
    </ligand>
</feature>
<keyword evidence="3 7" id="KW-0288">FMN</keyword>
<evidence type="ECO:0000256" key="7">
    <source>
        <dbReference type="PIRNR" id="PIRNR006621"/>
    </source>
</evidence>
<dbReference type="GO" id="GO:0003723">
    <property type="term" value="F:RNA binding"/>
    <property type="evidence" value="ECO:0007669"/>
    <property type="project" value="TreeGrafter"/>
</dbReference>
<dbReference type="Proteomes" id="UP000885750">
    <property type="component" value="Unassembled WGS sequence"/>
</dbReference>
<feature type="binding site" evidence="9">
    <location>
        <begin position="228"/>
        <end position="229"/>
    </location>
    <ligand>
        <name>FMN</name>
        <dbReference type="ChEBI" id="CHEBI:58210"/>
    </ligand>
</feature>
<dbReference type="Pfam" id="PF01207">
    <property type="entry name" value="Dus"/>
    <property type="match status" value="1"/>
</dbReference>
<evidence type="ECO:0000256" key="1">
    <source>
        <dbReference type="ARBA" id="ARBA00001917"/>
    </source>
</evidence>
<evidence type="ECO:0000256" key="9">
    <source>
        <dbReference type="PIRSR" id="PIRSR006621-2"/>
    </source>
</evidence>
<sequence length="344" mass="37841">MLNPLYIGPYKLASNLLLAPMAGITDRPYRDICRSFGAGLTTAEMISSDVSLWDSKKSSTRLISKDETEPRCAQIVGTDPETMANAAKRCADQGIQIIDINLGCPAKKVCNKAAGSALLQYPDQVEAILTKVVSAVDIPVTVKIRTGWSNKNKNALQIAHIAEQSGISALSIHGRTREEGFTGNSEYETIRLVKQQTSIPVFANGDISTIHDAAYILNYTGADGLLLGRVTRGKPWVFAEINHYLKTKKIPSPLSTNEQIKAALAHIYTIHRYYNSVLRVRMANKHIGCYLNTMSTQQSVSKDILIKIFTAKNSSQQLEQFSNALEELTNSPKTRDSITKVVKL</sequence>
<feature type="domain" description="DUS-like FMN-binding" evidence="10">
    <location>
        <begin position="17"/>
        <end position="323"/>
    </location>
</feature>
<accession>A0A7V2WVQ8</accession>
<keyword evidence="5" id="KW-0521">NADP</keyword>
<name>A0A7V2WVQ8_LEUMU</name>
<comment type="caution">
    <text evidence="11">The sequence shown here is derived from an EMBL/GenBank/DDBJ whole genome shotgun (WGS) entry which is preliminary data.</text>
</comment>
<dbReference type="InterPro" id="IPR018517">
    <property type="entry name" value="tRNA_hU_synthase_CS"/>
</dbReference>
<dbReference type="InterPro" id="IPR013785">
    <property type="entry name" value="Aldolase_TIM"/>
</dbReference>
<dbReference type="InterPro" id="IPR004652">
    <property type="entry name" value="DusB-like"/>
</dbReference>
<proteinExistence type="inferred from homology"/>
<dbReference type="InterPro" id="IPR001269">
    <property type="entry name" value="DUS_fam"/>
</dbReference>
<comment type="cofactor">
    <cofactor evidence="1 7 9">
        <name>FMN</name>
        <dbReference type="ChEBI" id="CHEBI:58210"/>
    </cofactor>
</comment>
<evidence type="ECO:0000256" key="3">
    <source>
        <dbReference type="ARBA" id="ARBA00022643"/>
    </source>
</evidence>
<dbReference type="GO" id="GO:0017150">
    <property type="term" value="F:tRNA dihydrouridine synthase activity"/>
    <property type="evidence" value="ECO:0007669"/>
    <property type="project" value="InterPro"/>
</dbReference>
<evidence type="ECO:0000256" key="5">
    <source>
        <dbReference type="ARBA" id="ARBA00022857"/>
    </source>
</evidence>
<dbReference type="GO" id="GO:0050660">
    <property type="term" value="F:flavin adenine dinucleotide binding"/>
    <property type="evidence" value="ECO:0007669"/>
    <property type="project" value="InterPro"/>
</dbReference>
<dbReference type="Gene3D" id="3.20.20.70">
    <property type="entry name" value="Aldolase class I"/>
    <property type="match status" value="1"/>
</dbReference>
<dbReference type="InterPro" id="IPR035587">
    <property type="entry name" value="DUS-like_FMN-bd"/>
</dbReference>
<protein>
    <recommendedName>
        <fullName evidence="7">tRNA-dihydrouridine synthase</fullName>
        <ecNumber evidence="7">1.3.1.-</ecNumber>
    </recommendedName>
</protein>
<dbReference type="PROSITE" id="PS01136">
    <property type="entry name" value="UPF0034"/>
    <property type="match status" value="1"/>
</dbReference>
<evidence type="ECO:0000313" key="11">
    <source>
        <dbReference type="EMBL" id="HFC93095.1"/>
    </source>
</evidence>
<organism evidence="11">
    <name type="scientific">Leucothrix mucor</name>
    <dbReference type="NCBI Taxonomy" id="45248"/>
    <lineage>
        <taxon>Bacteria</taxon>
        <taxon>Pseudomonadati</taxon>
        <taxon>Pseudomonadota</taxon>
        <taxon>Gammaproteobacteria</taxon>
        <taxon>Thiotrichales</taxon>
        <taxon>Thiotrichaceae</taxon>
        <taxon>Leucothrix</taxon>
    </lineage>
</organism>
<dbReference type="EC" id="1.3.1.-" evidence="7"/>
<keyword evidence="2 7" id="KW-0285">Flavoprotein</keyword>
<dbReference type="NCBIfam" id="TIGR00737">
    <property type="entry name" value="nifR3_yhdG"/>
    <property type="match status" value="1"/>
</dbReference>
<dbReference type="PANTHER" id="PTHR45846:SF1">
    <property type="entry name" value="TRNA-DIHYDROURIDINE(47) SYNTHASE [NAD(P)(+)]-LIKE"/>
    <property type="match status" value="1"/>
</dbReference>
<evidence type="ECO:0000259" key="10">
    <source>
        <dbReference type="Pfam" id="PF01207"/>
    </source>
</evidence>
<gene>
    <name evidence="11" type="primary">dusB</name>
    <name evidence="11" type="ORF">ENJ51_09820</name>
</gene>
<dbReference type="CDD" id="cd02801">
    <property type="entry name" value="DUS_like_FMN"/>
    <property type="match status" value="1"/>
</dbReference>
<evidence type="ECO:0000256" key="6">
    <source>
        <dbReference type="ARBA" id="ARBA00023002"/>
    </source>
</evidence>
<dbReference type="SUPFAM" id="SSF51395">
    <property type="entry name" value="FMN-linked oxidoreductases"/>
    <property type="match status" value="1"/>
</dbReference>
<evidence type="ECO:0000256" key="4">
    <source>
        <dbReference type="ARBA" id="ARBA00022694"/>
    </source>
</evidence>
<comment type="similarity">
    <text evidence="7">Belongs to the dus family.</text>
</comment>
<keyword evidence="9" id="KW-0547">Nucleotide-binding</keyword>
<dbReference type="PANTHER" id="PTHR45846">
    <property type="entry name" value="TRNA-DIHYDROURIDINE(47) SYNTHASE [NAD(P)(+)]-LIKE"/>
    <property type="match status" value="1"/>
</dbReference>
<feature type="binding site" evidence="9">
    <location>
        <position position="143"/>
    </location>
    <ligand>
        <name>FMN</name>
        <dbReference type="ChEBI" id="CHEBI:58210"/>
    </ligand>
</feature>
<comment type="function">
    <text evidence="7">Catalyzes the synthesis of 5,6-dihydrouridine (D), a modified base found in the D-loop of most tRNAs, via the reduction of the C5-C6 double bond in target uridines.</text>
</comment>
<dbReference type="AlphaFoldDB" id="A0A7V2WVQ8"/>
<feature type="binding site" evidence="9">
    <location>
        <begin position="20"/>
        <end position="22"/>
    </location>
    <ligand>
        <name>FMN</name>
        <dbReference type="ChEBI" id="CHEBI:58210"/>
    </ligand>
</feature>
<keyword evidence="6 7" id="KW-0560">Oxidoreductase</keyword>
<dbReference type="EMBL" id="DRMS01000369">
    <property type="protein sequence ID" value="HFC93095.1"/>
    <property type="molecule type" value="Genomic_DNA"/>
</dbReference>
<dbReference type="PIRSF" id="PIRSF006621">
    <property type="entry name" value="Dus"/>
    <property type="match status" value="1"/>
</dbReference>
<feature type="binding site" evidence="9">
    <location>
        <position position="74"/>
    </location>
    <ligand>
        <name>FMN</name>
        <dbReference type="ChEBI" id="CHEBI:58210"/>
    </ligand>
</feature>